<name>A0A7R9GAJ9_9CRUS</name>
<feature type="compositionally biased region" description="Acidic residues" evidence="3">
    <location>
        <begin position="1510"/>
        <end position="1527"/>
    </location>
</feature>
<dbReference type="PANTHER" id="PTHR12601">
    <property type="entry name" value="EUKARYOTIC TRANSLATION INITIATION FACTOR 3 SUBUNIT EIF-3"/>
    <property type="match status" value="1"/>
</dbReference>
<evidence type="ECO:0000259" key="4">
    <source>
        <dbReference type="PROSITE" id="PS51823"/>
    </source>
</evidence>
<organism evidence="5">
    <name type="scientific">Notodromas monacha</name>
    <dbReference type="NCBI Taxonomy" id="399045"/>
    <lineage>
        <taxon>Eukaryota</taxon>
        <taxon>Metazoa</taxon>
        <taxon>Ecdysozoa</taxon>
        <taxon>Arthropoda</taxon>
        <taxon>Crustacea</taxon>
        <taxon>Oligostraca</taxon>
        <taxon>Ostracoda</taxon>
        <taxon>Podocopa</taxon>
        <taxon>Podocopida</taxon>
        <taxon>Cypridocopina</taxon>
        <taxon>Cypridoidea</taxon>
        <taxon>Cyprididae</taxon>
        <taxon>Notodromas</taxon>
    </lineage>
</organism>
<keyword evidence="1 2" id="KW-0963">Cytoplasm</keyword>
<dbReference type="Gene3D" id="3.30.2280.10">
    <property type="entry name" value="Hypothetical protein (hspc210)"/>
    <property type="match status" value="1"/>
</dbReference>
<dbReference type="InterPro" id="IPR023231">
    <property type="entry name" value="GSKIP_dom_sf"/>
</dbReference>
<evidence type="ECO:0000256" key="1">
    <source>
        <dbReference type="ARBA" id="ARBA00022490"/>
    </source>
</evidence>
<dbReference type="InterPro" id="IPR033646">
    <property type="entry name" value="CLU-central"/>
</dbReference>
<dbReference type="InterPro" id="IPR025697">
    <property type="entry name" value="CLU_dom"/>
</dbReference>
<evidence type="ECO:0000256" key="3">
    <source>
        <dbReference type="SAM" id="MobiDB-lite"/>
    </source>
</evidence>
<sequence length="2173" mass="242070">MGDNTSIFEVGSLPPPEGDPLEFPSAVIPQVARTMPWLPGNVASYLTSSELCLPVLKLRTMLRWNVLSRFMSSQSRFVACHVPTSTSRYSYSVISRRPENEDILGQKLTGAKTEIALLGLVEQHVSVMNNEHLLSVLEQLHAAVRRSSVEVSKDPRFKCLCDRIVSRARFFQVGDLVNVIKALRALRVPSSSPAMTVCLDLLTRLVNDLTLNEICYVNFLLKDLEAVPAVKALRMAFPIVFKHKLDSLAVEDPNQLAVYLKFSVQGNVPSEVVSSILERLRLADLSTLSPQNACHILMSMADSGLDTGGLFKAIVKFLVGIENSEVRPGLLLLTAKKLTAAHDARFFDWACKVAMVEKYSIKQLVFLAESLRSVSHHQVEFADYLCAELVNAISEDGKELDLVDGATALSYFAQINYRPYQVKMLGDFVRSKAIKAADDPAFQRAEGMSTAQLVHLAVNLRILHLDFEDLAAVLLRESSNLEGNLGPRTQMRLLLLRAALGLSGTSSPKGSGKTLKTLLAAAFGQDYVANGVQLENGLWADHLILLSGNVPVSCGGIMKLDAALPGMKVLVSLIPESEVCRNVEVLQGVAALKLELLQGENRVVVPVVKSMFNRLSPKEQIPWLMNAVLGAVELNGCGWFQRLVGVDVKERKGRSVSFYLISWRVSSFSDTGSQNGEEVLPCVVYMWWWTIFLVAVRSIKGEIPNEKEVLAESCGCGAGVVVVVVGAGVAGRAECADTDRVASEARSLSARGLTLLASRSRDHGVKMAPSPPQLSSWHRAGRRRDRVLETRARPWPFRFVPVNDACYILSCCSSAGRNLCVGVFFFRFSVATNRDDFFFVMGKIEDVKMVNEDEDPPAERLPMKTNGASGADSGLDKSDSSESDASSTKSDPDCTKTKEEEKDSDVFFLPEVGFTVKIDAPGTDKFEITVSSMELVQEIHQLLMDREDTCHRTCFSLQLNTQTLDNFAELKSIEGLKEGSVIKVVEEPYTVREARIHVRHVRDLLKCLDPCDAYLGVECTSLSFLSTVTQAEKKKGRLESVDCTPPEFILPGVKDLPILPLLPVCKDSRAPQCLKVLTTSGWNPPPGPRKLHGDLLYVFVVTLEDKRFHITASTRGFFVNQSTDDEFCPKAASPNHLAHSLIELLQQISPGFKRNFGLLQKKRTQRHPFERVATPYQVYTWVAPHVPHSIDALRAEDGKFHQNVSFSFSSKLGYEEHIPGQTRDWNEELQTTRELPRKALPDRLLRERAIFKVHSDFVGAATRGAMAVVDGNVMAINPGEDPKMHMFIWNNIFFSLGFDVRDHYRELGGDAAAHVAPGCDLVGVRVYSAVDVEGLYTLGTVVVDYRGYRVTAQSIIPGILEREQEQSVIYGSIDFGKTVVTNDKYVELLKKAAAQLKILPHKVLNSAGDEFELFSSVECKGIVGNDGRHYILDLLRTFPADVNFLVLEDDEPDESMKAMGFPIELPHKLASLRHELIEAFVETRYVTFIKYAAVHLQQLGLKRELRAEEEATNEEPVEAKVEEDDDEKKETVSDEDKKFVESITDELGKRDKPVVETTKEIVRKAAEVVGSLKQFEFDIRFNPDVYSPGVQHADKAALAKQRRLVKDAAAFLVENQIPGFVRECLEHTLSPSDGFTLVEALHNRGINVRYLGKIAAKLAEEPQLKYVHNIAVTEMISRSAKHIYAPYMQGVEMMSLSSAISLFLNCLLSSCPTPHTPYGDEELQTRNAKKRRNRLRKNQLSEPGAAASDWVQLTPKSLWLRLKQDMKACYAFELQADSVDSAVDKYGFAKVSLLRAFCVKVGVQLLLRDYHLDSRSKQAFHEEDIVNVFPIVKHINPRATDAFNFYSTGQTKIQQGFLKEGYELISEALNLLNSVYGAMHSEIAQCLRMLARLNYIMGDHVEALAYQQKAVMMSERVNGVDHPYTISEYAHMALYCFANSQVSTALKLLYRARYLALMVHGENHPEMGLLDSNIGLILHAVGEYDLSLRFLEKALALNIEYYGVKSLKVAVSYHLVARTQSCMGDFRSALHNEKETYGIYKSQLGDDHEKTRESSECLRHLTQQAVVMQKKMNEMYQVCAVKPTGKVDEAKVDKPPGNHLSLPPIHIQPPTMASVLDMLNVINGILFVQIRLNPASLEKKLEEDVSGLKPKEHNNNQVSLQQEDLALRCKEAS</sequence>
<dbReference type="GO" id="GO:0048312">
    <property type="term" value="P:intracellular distribution of mitochondria"/>
    <property type="evidence" value="ECO:0007669"/>
    <property type="project" value="TreeGrafter"/>
</dbReference>
<reference evidence="5" key="1">
    <citation type="submission" date="2020-11" db="EMBL/GenBank/DDBJ databases">
        <authorList>
            <person name="Tran Van P."/>
        </authorList>
    </citation>
    <scope>NUCLEOTIDE SEQUENCE</scope>
</reference>
<evidence type="ECO:0000256" key="2">
    <source>
        <dbReference type="HAMAP-Rule" id="MF_03013"/>
    </source>
</evidence>
<dbReference type="Gene3D" id="1.25.40.10">
    <property type="entry name" value="Tetratricopeptide repeat domain"/>
    <property type="match status" value="1"/>
</dbReference>
<dbReference type="HAMAP" id="MF_03013">
    <property type="entry name" value="CLU"/>
    <property type="match status" value="1"/>
</dbReference>
<dbReference type="Proteomes" id="UP000678499">
    <property type="component" value="Unassembled WGS sequence"/>
</dbReference>
<protein>
    <recommendedName>
        <fullName evidence="2">Clustered mitochondria protein homolog</fullName>
    </recommendedName>
</protein>
<dbReference type="EMBL" id="OA882432">
    <property type="protein sequence ID" value="CAD7275322.1"/>
    <property type="molecule type" value="Genomic_DNA"/>
</dbReference>
<dbReference type="Pfam" id="PF15044">
    <property type="entry name" value="CLU_N"/>
    <property type="match status" value="1"/>
</dbReference>
<dbReference type="InterPro" id="IPR028275">
    <property type="entry name" value="CLU_N"/>
</dbReference>
<proteinExistence type="inferred from homology"/>
<dbReference type="GO" id="GO:0007005">
    <property type="term" value="P:mitochondrion organization"/>
    <property type="evidence" value="ECO:0007669"/>
    <property type="project" value="UniProtKB-UniRule"/>
</dbReference>
<feature type="region of interest" description="Disordered" evidence="3">
    <location>
        <begin position="854"/>
        <end position="901"/>
    </location>
</feature>
<dbReference type="CDD" id="cd15466">
    <property type="entry name" value="CLU-central"/>
    <property type="match status" value="1"/>
</dbReference>
<gene>
    <name evidence="5" type="ORF">NMOB1V02_LOCUS3121</name>
</gene>
<comment type="similarity">
    <text evidence="2">Belongs to the CLU family.</text>
</comment>
<dbReference type="GO" id="GO:0003729">
    <property type="term" value="F:mRNA binding"/>
    <property type="evidence" value="ECO:0007669"/>
    <property type="project" value="TreeGrafter"/>
</dbReference>
<accession>A0A7R9GAJ9</accession>
<evidence type="ECO:0000313" key="6">
    <source>
        <dbReference type="Proteomes" id="UP000678499"/>
    </source>
</evidence>
<keyword evidence="2" id="KW-0694">RNA-binding</keyword>
<dbReference type="PANTHER" id="PTHR12601:SF6">
    <property type="entry name" value="CLUSTERED MITOCHONDRIA PROTEIN HOMOLOG"/>
    <property type="match status" value="1"/>
</dbReference>
<feature type="domain" description="Clu" evidence="4">
    <location>
        <begin position="1203"/>
        <end position="1445"/>
    </location>
</feature>
<dbReference type="InterPro" id="IPR011990">
    <property type="entry name" value="TPR-like_helical_dom_sf"/>
</dbReference>
<dbReference type="PROSITE" id="PS51823">
    <property type="entry name" value="CLU"/>
    <property type="match status" value="1"/>
</dbReference>
<keyword evidence="6" id="KW-1185">Reference proteome</keyword>
<dbReference type="SUPFAM" id="SSF103107">
    <property type="entry name" value="Hypothetical protein c14orf129, hspc210"/>
    <property type="match status" value="1"/>
</dbReference>
<dbReference type="OrthoDB" id="1414216at2759"/>
<comment type="function">
    <text evidence="2">mRNA-binding protein involved in proper cytoplasmic distribution of mitochondria.</text>
</comment>
<evidence type="ECO:0000313" key="5">
    <source>
        <dbReference type="EMBL" id="CAD7275322.1"/>
    </source>
</evidence>
<feature type="region of interest" description="Disordered" evidence="3">
    <location>
        <begin position="1507"/>
        <end position="1535"/>
    </location>
</feature>
<dbReference type="SUPFAM" id="SSF48452">
    <property type="entry name" value="TPR-like"/>
    <property type="match status" value="2"/>
</dbReference>
<dbReference type="EMBL" id="CAJPEX010000395">
    <property type="protein sequence ID" value="CAG0915474.1"/>
    <property type="molecule type" value="Genomic_DNA"/>
</dbReference>
<dbReference type="Pfam" id="PF12807">
    <property type="entry name" value="eIF3_p135"/>
    <property type="match status" value="1"/>
</dbReference>
<feature type="compositionally biased region" description="Basic and acidic residues" evidence="3">
    <location>
        <begin position="890"/>
        <end position="901"/>
    </location>
</feature>
<dbReference type="FunFam" id="1.25.40.10:FF:000099">
    <property type="entry name" value="Clustered mitochondria protein homolog"/>
    <property type="match status" value="1"/>
</dbReference>
<dbReference type="FunFam" id="3.30.2280.10:FF:000002">
    <property type="entry name" value="Clustered mitochondria protein homolog"/>
    <property type="match status" value="1"/>
</dbReference>
<dbReference type="Pfam" id="PF13236">
    <property type="entry name" value="CLU"/>
    <property type="match status" value="1"/>
</dbReference>
<dbReference type="InterPro" id="IPR027523">
    <property type="entry name" value="CLU_prot"/>
</dbReference>
<dbReference type="GO" id="GO:0005737">
    <property type="term" value="C:cytoplasm"/>
    <property type="evidence" value="ECO:0007669"/>
    <property type="project" value="UniProtKB-SubCell"/>
</dbReference>
<dbReference type="Pfam" id="PF13424">
    <property type="entry name" value="TPR_12"/>
    <property type="match status" value="2"/>
</dbReference>
<comment type="subcellular location">
    <subcellularLocation>
        <location evidence="2">Cytoplasm</location>
    </subcellularLocation>
</comment>